<protein>
    <submittedName>
        <fullName evidence="1">Uncharacterized protein</fullName>
    </submittedName>
</protein>
<keyword evidence="2" id="KW-1185">Reference proteome</keyword>
<gene>
    <name evidence="1" type="ORF">NKI33_06015</name>
</gene>
<dbReference type="EMBL" id="JAMYPJ010000006">
    <property type="protein sequence ID" value="MER8932518.1"/>
    <property type="molecule type" value="Genomic_DNA"/>
</dbReference>
<dbReference type="RefSeq" id="WP_287273305.1">
    <property type="nucleotide sequence ID" value="NZ_JAMYMY010000005.1"/>
</dbReference>
<accession>A0ABV1YBM0</accession>
<name>A0ABV1YBM0_9HYPH</name>
<organism evidence="1 2">
    <name type="scientific">Mesorhizobium opportunistum</name>
    <dbReference type="NCBI Taxonomy" id="593909"/>
    <lineage>
        <taxon>Bacteria</taxon>
        <taxon>Pseudomonadati</taxon>
        <taxon>Pseudomonadota</taxon>
        <taxon>Alphaproteobacteria</taxon>
        <taxon>Hyphomicrobiales</taxon>
        <taxon>Phyllobacteriaceae</taxon>
        <taxon>Mesorhizobium</taxon>
    </lineage>
</organism>
<comment type="caution">
    <text evidence="1">The sequence shown here is derived from an EMBL/GenBank/DDBJ whole genome shotgun (WGS) entry which is preliminary data.</text>
</comment>
<sequence>MSKIHASVFLSLADADALQQSSAENGAGKSSQVVGVREPQCLIPDDTFMIAFRRR</sequence>
<reference evidence="1 2" key="1">
    <citation type="journal article" date="2024" name="Proc. Natl. Acad. Sci. U.S.A.">
        <title>The evolutionary genomics of adaptation to stress in wild rhizobium bacteria.</title>
        <authorList>
            <person name="Kehlet-Delgado H."/>
            <person name="Montoya A.P."/>
            <person name="Jensen K.T."/>
            <person name="Wendlandt C.E."/>
            <person name="Dexheimer C."/>
            <person name="Roberts M."/>
            <person name="Torres Martinez L."/>
            <person name="Friesen M.L."/>
            <person name="Griffitts J.S."/>
            <person name="Porter S.S."/>
        </authorList>
    </citation>
    <scope>NUCLEOTIDE SEQUENCE [LARGE SCALE GENOMIC DNA]</scope>
    <source>
        <strain evidence="1 2">M0729</strain>
    </source>
</reference>
<dbReference type="Proteomes" id="UP001464387">
    <property type="component" value="Unassembled WGS sequence"/>
</dbReference>
<proteinExistence type="predicted"/>
<evidence type="ECO:0000313" key="1">
    <source>
        <dbReference type="EMBL" id="MER8932518.1"/>
    </source>
</evidence>
<evidence type="ECO:0000313" key="2">
    <source>
        <dbReference type="Proteomes" id="UP001464387"/>
    </source>
</evidence>